<accession>A0A7W4XZR7</accession>
<dbReference type="PANTHER" id="PTHR30289:SF1">
    <property type="entry name" value="PEBP (PHOSPHATIDYLETHANOLAMINE-BINDING PROTEIN) FAMILY PROTEIN"/>
    <property type="match status" value="1"/>
</dbReference>
<dbReference type="Gene3D" id="3.90.280.10">
    <property type="entry name" value="PEBP-like"/>
    <property type="match status" value="1"/>
</dbReference>
<dbReference type="RefSeq" id="WP_183393210.1">
    <property type="nucleotide sequence ID" value="NZ_JACHVY010000011.1"/>
</dbReference>
<evidence type="ECO:0000313" key="3">
    <source>
        <dbReference type="Proteomes" id="UP000533269"/>
    </source>
</evidence>
<reference evidence="2 3" key="1">
    <citation type="submission" date="2020-08" db="EMBL/GenBank/DDBJ databases">
        <title>The Agave Microbiome: Exploring the role of microbial communities in plant adaptations to desert environments.</title>
        <authorList>
            <person name="Partida-Martinez L.P."/>
        </authorList>
    </citation>
    <scope>NUCLEOTIDE SEQUENCE [LARGE SCALE GENOMIC DNA]</scope>
    <source>
        <strain evidence="2 3">AS2.23</strain>
    </source>
</reference>
<protein>
    <recommendedName>
        <fullName evidence="4">PEBP family protein</fullName>
    </recommendedName>
</protein>
<reference evidence="2 3" key="2">
    <citation type="submission" date="2020-08" db="EMBL/GenBank/DDBJ databases">
        <authorList>
            <person name="Partida-Martinez L."/>
            <person name="Huntemann M."/>
            <person name="Clum A."/>
            <person name="Wang J."/>
            <person name="Palaniappan K."/>
            <person name="Ritter S."/>
            <person name="Chen I.-M."/>
            <person name="Stamatis D."/>
            <person name="Reddy T."/>
            <person name="O'Malley R."/>
            <person name="Daum C."/>
            <person name="Shapiro N."/>
            <person name="Ivanova N."/>
            <person name="Kyrpides N."/>
            <person name="Woyke T."/>
        </authorList>
    </citation>
    <scope>NUCLEOTIDE SEQUENCE [LARGE SCALE GENOMIC DNA]</scope>
    <source>
        <strain evidence="2 3">AS2.23</strain>
    </source>
</reference>
<dbReference type="AlphaFoldDB" id="A0A7W4XZR7"/>
<dbReference type="CDD" id="cd00865">
    <property type="entry name" value="PEBP_bact_arch"/>
    <property type="match status" value="1"/>
</dbReference>
<dbReference type="PANTHER" id="PTHR30289">
    <property type="entry name" value="UNCHARACTERIZED PROTEIN YBCL-RELATED"/>
    <property type="match status" value="1"/>
</dbReference>
<dbReference type="NCBIfam" id="TIGR00481">
    <property type="entry name" value="YbhB/YbcL family Raf kinase inhibitor-like protein"/>
    <property type="match status" value="1"/>
</dbReference>
<dbReference type="InterPro" id="IPR008914">
    <property type="entry name" value="PEBP"/>
</dbReference>
<dbReference type="InterPro" id="IPR005247">
    <property type="entry name" value="YbhB_YbcL/LppC-like"/>
</dbReference>
<evidence type="ECO:0000256" key="1">
    <source>
        <dbReference type="ARBA" id="ARBA00007120"/>
    </source>
</evidence>
<sequence>MTITTTSTDPYTAIANVPTFTLTSSDVADGVVLPRAQRSGIFGAGGTDTSPQLSWSGFPAGTKSFAVTVYDPSAPTGSGFWHWALADLTVTTTTSLPTGVGEETGEGLPTGAWQLANDAGLARYLGAAPPAGHGPHTYWIAVHAVDVERIGINRDATPAFLGFNLSGHTLARAVIAPWYEVPAT</sequence>
<dbReference type="Pfam" id="PF01161">
    <property type="entry name" value="PBP"/>
    <property type="match status" value="1"/>
</dbReference>
<evidence type="ECO:0000313" key="2">
    <source>
        <dbReference type="EMBL" id="MBB2903615.1"/>
    </source>
</evidence>
<comment type="similarity">
    <text evidence="1">Belongs to the UPF0098 family.</text>
</comment>
<name>A0A7W4XZR7_KINRA</name>
<dbReference type="Proteomes" id="UP000533269">
    <property type="component" value="Unassembled WGS sequence"/>
</dbReference>
<comment type="caution">
    <text evidence="2">The sequence shown here is derived from an EMBL/GenBank/DDBJ whole genome shotgun (WGS) entry which is preliminary data.</text>
</comment>
<dbReference type="EMBL" id="JACHVY010000011">
    <property type="protein sequence ID" value="MBB2903615.1"/>
    <property type="molecule type" value="Genomic_DNA"/>
</dbReference>
<proteinExistence type="inferred from homology"/>
<gene>
    <name evidence="2" type="ORF">FHR75_004458</name>
</gene>
<evidence type="ECO:0008006" key="4">
    <source>
        <dbReference type="Google" id="ProtNLM"/>
    </source>
</evidence>
<organism evidence="2 3">
    <name type="scientific">Kineococcus radiotolerans</name>
    <dbReference type="NCBI Taxonomy" id="131568"/>
    <lineage>
        <taxon>Bacteria</taxon>
        <taxon>Bacillati</taxon>
        <taxon>Actinomycetota</taxon>
        <taxon>Actinomycetes</taxon>
        <taxon>Kineosporiales</taxon>
        <taxon>Kineosporiaceae</taxon>
        <taxon>Kineococcus</taxon>
    </lineage>
</organism>
<dbReference type="InterPro" id="IPR036610">
    <property type="entry name" value="PEBP-like_sf"/>
</dbReference>
<dbReference type="SUPFAM" id="SSF49777">
    <property type="entry name" value="PEBP-like"/>
    <property type="match status" value="1"/>
</dbReference>